<feature type="region of interest" description="Disordered" evidence="1">
    <location>
        <begin position="17"/>
        <end position="39"/>
    </location>
</feature>
<organism evidence="2 3">
    <name type="scientific">Thalictrum thalictroides</name>
    <name type="common">Rue-anemone</name>
    <name type="synonym">Anemone thalictroides</name>
    <dbReference type="NCBI Taxonomy" id="46969"/>
    <lineage>
        <taxon>Eukaryota</taxon>
        <taxon>Viridiplantae</taxon>
        <taxon>Streptophyta</taxon>
        <taxon>Embryophyta</taxon>
        <taxon>Tracheophyta</taxon>
        <taxon>Spermatophyta</taxon>
        <taxon>Magnoliopsida</taxon>
        <taxon>Ranunculales</taxon>
        <taxon>Ranunculaceae</taxon>
        <taxon>Thalictroideae</taxon>
        <taxon>Thalictrum</taxon>
    </lineage>
</organism>
<accession>A0A7J6VR79</accession>
<sequence length="107" mass="11625">MEPCVKLSGLIKGISFNKSSKSSSSMKAKPSTSSSNASAATSFHFEKEFAIPPPMHKVSLVKSGGGCDLTGLVDDRHGDETVDVRAASYISYVRERFKLERVKSNRQ</sequence>
<evidence type="ECO:0000313" key="2">
    <source>
        <dbReference type="EMBL" id="KAF5187088.1"/>
    </source>
</evidence>
<name>A0A7J6VR79_THATH</name>
<keyword evidence="3" id="KW-1185">Reference proteome</keyword>
<comment type="caution">
    <text evidence="2">The sequence shown here is derived from an EMBL/GenBank/DDBJ whole genome shotgun (WGS) entry which is preliminary data.</text>
</comment>
<dbReference type="PANTHER" id="PTHR36030:SF1">
    <property type="entry name" value="CALMODULIN-BINDING DOMAIN-CONTAINING PROTEIN"/>
    <property type="match status" value="1"/>
</dbReference>
<evidence type="ECO:0000313" key="3">
    <source>
        <dbReference type="Proteomes" id="UP000554482"/>
    </source>
</evidence>
<dbReference type="Proteomes" id="UP000554482">
    <property type="component" value="Unassembled WGS sequence"/>
</dbReference>
<reference evidence="2 3" key="1">
    <citation type="submission" date="2020-06" db="EMBL/GenBank/DDBJ databases">
        <title>Transcriptomic and genomic resources for Thalictrum thalictroides and T. hernandezii: Facilitating candidate gene discovery in an emerging model plant lineage.</title>
        <authorList>
            <person name="Arias T."/>
            <person name="Riano-Pachon D.M."/>
            <person name="Di Stilio V.S."/>
        </authorList>
    </citation>
    <scope>NUCLEOTIDE SEQUENCE [LARGE SCALE GENOMIC DNA]</scope>
    <source>
        <strain evidence="3">cv. WT478/WT964</strain>
        <tissue evidence="2">Leaves</tissue>
    </source>
</reference>
<dbReference type="PANTHER" id="PTHR36030">
    <property type="entry name" value="CALMODULIN-BINDING DOMAIN-CONTAINING PROTEIN"/>
    <property type="match status" value="1"/>
</dbReference>
<dbReference type="EMBL" id="JABWDY010028453">
    <property type="protein sequence ID" value="KAF5187088.1"/>
    <property type="molecule type" value="Genomic_DNA"/>
</dbReference>
<dbReference type="OrthoDB" id="911847at2759"/>
<dbReference type="AlphaFoldDB" id="A0A7J6VR79"/>
<protein>
    <submittedName>
        <fullName evidence="2">Uncharacterized protein</fullName>
    </submittedName>
</protein>
<proteinExistence type="predicted"/>
<evidence type="ECO:0000256" key="1">
    <source>
        <dbReference type="SAM" id="MobiDB-lite"/>
    </source>
</evidence>
<gene>
    <name evidence="2" type="ORF">FRX31_023326</name>
</gene>